<keyword evidence="2" id="KW-1185">Reference proteome</keyword>
<dbReference type="EMBL" id="OY882875">
    <property type="protein sequence ID" value="CAK6439577.1"/>
    <property type="molecule type" value="Genomic_DNA"/>
</dbReference>
<organism evidence="1 2">
    <name type="scientific">Pipistrellus nathusii</name>
    <name type="common">Nathusius' pipistrelle</name>
    <dbReference type="NCBI Taxonomy" id="59473"/>
    <lineage>
        <taxon>Eukaryota</taxon>
        <taxon>Metazoa</taxon>
        <taxon>Chordata</taxon>
        <taxon>Craniata</taxon>
        <taxon>Vertebrata</taxon>
        <taxon>Euteleostomi</taxon>
        <taxon>Mammalia</taxon>
        <taxon>Eutheria</taxon>
        <taxon>Laurasiatheria</taxon>
        <taxon>Chiroptera</taxon>
        <taxon>Yangochiroptera</taxon>
        <taxon>Vespertilionidae</taxon>
        <taxon>Pipistrellus</taxon>
    </lineage>
</organism>
<gene>
    <name evidence="1" type="ORF">MPIPNATIZW_LOCUS7883</name>
</gene>
<accession>A0ABN9ZMR7</accession>
<reference evidence="1" key="1">
    <citation type="submission" date="2023-12" db="EMBL/GenBank/DDBJ databases">
        <authorList>
            <person name="Brown T."/>
        </authorList>
    </citation>
    <scope>NUCLEOTIDE SEQUENCE</scope>
</reference>
<name>A0ABN9ZMR7_PIPNA</name>
<sequence length="110" mass="12519">MSPLSCPLPFPQPHQVYRMLLLQNSSEVRNSQLKKEPCLSGHKAKTSEVDAFPPCLCVHRELSSGPCTENTTVIYPKEVNNVDYLFNYCYFYYCFPLVESTAVVSCMSEK</sequence>
<dbReference type="Proteomes" id="UP001314169">
    <property type="component" value="Chromosome 18"/>
</dbReference>
<proteinExistence type="predicted"/>
<evidence type="ECO:0000313" key="2">
    <source>
        <dbReference type="Proteomes" id="UP001314169"/>
    </source>
</evidence>
<protein>
    <submittedName>
        <fullName evidence="1">Uncharacterized protein</fullName>
    </submittedName>
</protein>
<evidence type="ECO:0000313" key="1">
    <source>
        <dbReference type="EMBL" id="CAK6439577.1"/>
    </source>
</evidence>